<dbReference type="GO" id="GO:0016787">
    <property type="term" value="F:hydrolase activity"/>
    <property type="evidence" value="ECO:0007669"/>
    <property type="project" value="UniProtKB-KW"/>
</dbReference>
<evidence type="ECO:0000259" key="2">
    <source>
        <dbReference type="Pfam" id="PF00561"/>
    </source>
</evidence>
<dbReference type="Pfam" id="PF00561">
    <property type="entry name" value="Abhydrolase_1"/>
    <property type="match status" value="1"/>
</dbReference>
<dbReference type="PRINTS" id="PR00111">
    <property type="entry name" value="ABHYDROLASE"/>
</dbReference>
<keyword evidence="1 3" id="KW-0378">Hydrolase</keyword>
<dbReference type="EMBL" id="JBBIAA010000020">
    <property type="protein sequence ID" value="MEJ5946341.1"/>
    <property type="molecule type" value="Genomic_DNA"/>
</dbReference>
<evidence type="ECO:0000256" key="1">
    <source>
        <dbReference type="ARBA" id="ARBA00022801"/>
    </source>
</evidence>
<dbReference type="RefSeq" id="WP_339575724.1">
    <property type="nucleotide sequence ID" value="NZ_JBBIAA010000020.1"/>
</dbReference>
<accession>A0ABU8RMR2</accession>
<feature type="domain" description="AB hydrolase-1" evidence="2">
    <location>
        <begin position="20"/>
        <end position="268"/>
    </location>
</feature>
<organism evidence="3 4">
    <name type="scientific">Pseudokineococcus basanitobsidens</name>
    <dbReference type="NCBI Taxonomy" id="1926649"/>
    <lineage>
        <taxon>Bacteria</taxon>
        <taxon>Bacillati</taxon>
        <taxon>Actinomycetota</taxon>
        <taxon>Actinomycetes</taxon>
        <taxon>Kineosporiales</taxon>
        <taxon>Kineosporiaceae</taxon>
        <taxon>Pseudokineococcus</taxon>
    </lineage>
</organism>
<gene>
    <name evidence="3" type="ORF">WDZ17_13670</name>
</gene>
<dbReference type="PANTHER" id="PTHR46118">
    <property type="entry name" value="PROTEIN ABHD11"/>
    <property type="match status" value="1"/>
</dbReference>
<dbReference type="PANTHER" id="PTHR46118:SF4">
    <property type="entry name" value="PROTEIN ABHD11"/>
    <property type="match status" value="1"/>
</dbReference>
<sequence length="285" mass="30916">MAEPRRPAPLASRTVGEEGPRVVFVHGLFGQGKNWATVARRLAEHPRRVTMLDLPDHGRSPRSEQVDYLAMADVLASELEALGEPVVLVGHSMGGKVAMQLALRRPELLRALVVVDIAPVEYPTTGGHTDDPGEEPTPFADYVRAMRALDLDALTSREDADAALAPAVPSTMVRGFLLQSLLREPGQGSGGPRWRWALNLPVLADGLETLRGFPDPPPGATYDGPVLWVAGATSTYVLDEDRPAMDTLFPRTQLLTVKDAGHWVHAEQPDVFTAALERFCARVEG</sequence>
<name>A0ABU8RMR2_9ACTN</name>
<dbReference type="SUPFAM" id="SSF53474">
    <property type="entry name" value="alpha/beta-Hydrolases"/>
    <property type="match status" value="1"/>
</dbReference>
<dbReference type="Proteomes" id="UP001387100">
    <property type="component" value="Unassembled WGS sequence"/>
</dbReference>
<dbReference type="InterPro" id="IPR029058">
    <property type="entry name" value="AB_hydrolase_fold"/>
</dbReference>
<keyword evidence="4" id="KW-1185">Reference proteome</keyword>
<reference evidence="3 4" key="1">
    <citation type="journal article" date="2017" name="Int. J. Syst. Evol. Microbiol.">
        <title>Pseudokineococcus basanitobsidens sp. nov., isolated from volcanic rock.</title>
        <authorList>
            <person name="Lee D.W."/>
            <person name="Park M.Y."/>
            <person name="Kim J.J."/>
            <person name="Kim B.S."/>
        </authorList>
    </citation>
    <scope>NUCLEOTIDE SEQUENCE [LARGE SCALE GENOMIC DNA]</scope>
    <source>
        <strain evidence="3 4">DSM 103726</strain>
    </source>
</reference>
<evidence type="ECO:0000313" key="3">
    <source>
        <dbReference type="EMBL" id="MEJ5946341.1"/>
    </source>
</evidence>
<proteinExistence type="predicted"/>
<dbReference type="Gene3D" id="3.40.50.1820">
    <property type="entry name" value="alpha/beta hydrolase"/>
    <property type="match status" value="1"/>
</dbReference>
<protein>
    <submittedName>
        <fullName evidence="3">Alpha/beta fold hydrolase</fullName>
    </submittedName>
</protein>
<comment type="caution">
    <text evidence="3">The sequence shown here is derived from an EMBL/GenBank/DDBJ whole genome shotgun (WGS) entry which is preliminary data.</text>
</comment>
<evidence type="ECO:0000313" key="4">
    <source>
        <dbReference type="Proteomes" id="UP001387100"/>
    </source>
</evidence>
<dbReference type="InterPro" id="IPR000073">
    <property type="entry name" value="AB_hydrolase_1"/>
</dbReference>